<dbReference type="OrthoDB" id="272077at2759"/>
<sequence>MTQGDHSQEQVQAMRSVDINLAPSAVPPATPDEIFHVDIQLDPETQKEVVLWDDILQAFRNVVQVRNKMRVVPFLKGKDLRILEPRRIAAVPNTVLDVVVDSPLMDKGFTSLQVQQPALQAVLPQDGSTIKVEVAPQDIISTSSATSTPIITTATSTLNATSVFSVPSNATSAVRRSPVYGLVETAMENYTHIDRPLVFPSARGPQAVLDDRTPTIKDLPTTRYPDNDSRSQLRRPQIATTDVPVEMDVAQTSISASLGDKNAQIALGDMYRDGKGVPQDYQGAMDWYFKAIEQGDAVGQQRVGVLYEEGLGVSQSYSTAMEWYLKSAEQGFAAAQYQIGELYNYGRGVTRDYGRAMEWYLKAAQQGDAKSQFNIGKFYHFAFGGHQDCELAMEWYLKAADQGHPAAQHSIGVLYDYGQGVPTDYAQAMEWYLKAAQQGHEASQCDVAYFYRYGRGVVQDYAKAVEWYQKAANQGNTYAQTMLEQSTKEMDPSLR</sequence>
<dbReference type="Pfam" id="PF08238">
    <property type="entry name" value="Sel1"/>
    <property type="match status" value="6"/>
</dbReference>
<accession>A0A197K3H1</accession>
<evidence type="ECO:0000313" key="3">
    <source>
        <dbReference type="EMBL" id="OAQ31241.1"/>
    </source>
</evidence>
<reference evidence="3 4" key="1">
    <citation type="submission" date="2016-05" db="EMBL/GenBank/DDBJ databases">
        <title>Genome sequencing reveals origins of a unique bacterial endosymbiosis in the earliest lineages of terrestrial Fungi.</title>
        <authorList>
            <consortium name="DOE Joint Genome Institute"/>
            <person name="Uehling J."/>
            <person name="Gryganskyi A."/>
            <person name="Hameed K."/>
            <person name="Tschaplinski T."/>
            <person name="Misztal P."/>
            <person name="Wu S."/>
            <person name="Desiro A."/>
            <person name="Vande Pol N."/>
            <person name="Du Z.-Y."/>
            <person name="Zienkiewicz A."/>
            <person name="Zienkiewicz K."/>
            <person name="Morin E."/>
            <person name="Tisserant E."/>
            <person name="Splivallo R."/>
            <person name="Hainaut M."/>
            <person name="Henrissat B."/>
            <person name="Ohm R."/>
            <person name="Kuo A."/>
            <person name="Yan J."/>
            <person name="Lipzen A."/>
            <person name="Nolan M."/>
            <person name="Labutti K."/>
            <person name="Barry K."/>
            <person name="Goldstein A."/>
            <person name="Labbe J."/>
            <person name="Schadt C."/>
            <person name="Tuskan G."/>
            <person name="Grigoriev I."/>
            <person name="Martin F."/>
            <person name="Vilgalys R."/>
            <person name="Bonito G."/>
        </authorList>
    </citation>
    <scope>NUCLEOTIDE SEQUENCE [LARGE SCALE GENOMIC DNA]</scope>
    <source>
        <strain evidence="3 4">AG-77</strain>
    </source>
</reference>
<dbReference type="PANTHER" id="PTHR11102:SF160">
    <property type="entry name" value="ERAD-ASSOCIATED E3 UBIQUITIN-PROTEIN LIGASE COMPONENT HRD3"/>
    <property type="match status" value="1"/>
</dbReference>
<keyword evidence="4" id="KW-1185">Reference proteome</keyword>
<dbReference type="STRING" id="1314771.A0A197K3H1"/>
<protein>
    <submittedName>
        <fullName evidence="3">HCP-like protein</fullName>
    </submittedName>
</protein>
<gene>
    <name evidence="3" type="ORF">K457DRAFT_17344</name>
</gene>
<dbReference type="InterPro" id="IPR006597">
    <property type="entry name" value="Sel1-like"/>
</dbReference>
<dbReference type="SUPFAM" id="SSF81901">
    <property type="entry name" value="HCP-like"/>
    <property type="match status" value="2"/>
</dbReference>
<evidence type="ECO:0000256" key="2">
    <source>
        <dbReference type="SAM" id="MobiDB-lite"/>
    </source>
</evidence>
<dbReference type="Proteomes" id="UP000078512">
    <property type="component" value="Unassembled WGS sequence"/>
</dbReference>
<proteinExistence type="inferred from homology"/>
<evidence type="ECO:0000313" key="4">
    <source>
        <dbReference type="Proteomes" id="UP000078512"/>
    </source>
</evidence>
<dbReference type="AlphaFoldDB" id="A0A197K3H1"/>
<comment type="similarity">
    <text evidence="1">Belongs to the sel-1 family.</text>
</comment>
<evidence type="ECO:0000256" key="1">
    <source>
        <dbReference type="ARBA" id="ARBA00038101"/>
    </source>
</evidence>
<dbReference type="InterPro" id="IPR011990">
    <property type="entry name" value="TPR-like_helical_dom_sf"/>
</dbReference>
<dbReference type="EMBL" id="KV442030">
    <property type="protein sequence ID" value="OAQ31241.1"/>
    <property type="molecule type" value="Genomic_DNA"/>
</dbReference>
<dbReference type="InterPro" id="IPR050767">
    <property type="entry name" value="Sel1_AlgK"/>
</dbReference>
<dbReference type="SMART" id="SM00671">
    <property type="entry name" value="SEL1"/>
    <property type="match status" value="6"/>
</dbReference>
<name>A0A197K3H1_9FUNG</name>
<dbReference type="PANTHER" id="PTHR11102">
    <property type="entry name" value="SEL-1-LIKE PROTEIN"/>
    <property type="match status" value="1"/>
</dbReference>
<dbReference type="Gene3D" id="1.25.40.10">
    <property type="entry name" value="Tetratricopeptide repeat domain"/>
    <property type="match status" value="2"/>
</dbReference>
<organism evidence="3 4">
    <name type="scientific">Linnemannia elongata AG-77</name>
    <dbReference type="NCBI Taxonomy" id="1314771"/>
    <lineage>
        <taxon>Eukaryota</taxon>
        <taxon>Fungi</taxon>
        <taxon>Fungi incertae sedis</taxon>
        <taxon>Mucoromycota</taxon>
        <taxon>Mortierellomycotina</taxon>
        <taxon>Mortierellomycetes</taxon>
        <taxon>Mortierellales</taxon>
        <taxon>Mortierellaceae</taxon>
        <taxon>Linnemannia</taxon>
    </lineage>
</organism>
<feature type="region of interest" description="Disordered" evidence="2">
    <location>
        <begin position="204"/>
        <end position="236"/>
    </location>
</feature>